<evidence type="ECO:0000259" key="17">
    <source>
        <dbReference type="Pfam" id="PF10414"/>
    </source>
</evidence>
<dbReference type="PROSITE" id="PS00840">
    <property type="entry name" value="SUMT_2"/>
    <property type="match status" value="1"/>
</dbReference>
<feature type="binding site" evidence="14">
    <location>
        <begin position="335"/>
        <end position="336"/>
    </location>
    <ligand>
        <name>S-adenosyl-L-methionine</name>
        <dbReference type="ChEBI" id="CHEBI:59789"/>
    </ligand>
</feature>
<comment type="similarity">
    <text evidence="14">In the N-terminal section; belongs to the precorrin-2 dehydrogenase / sirohydrochlorin ferrochelatase family.</text>
</comment>
<comment type="pathway">
    <text evidence="12 14">Porphyrin-containing compound metabolism; siroheme biosynthesis; precorrin-2 from uroporphyrinogen III: step 1/1.</text>
</comment>
<dbReference type="Pfam" id="PF10414">
    <property type="entry name" value="CysG_dimeriser"/>
    <property type="match status" value="1"/>
</dbReference>
<comment type="pathway">
    <text evidence="14">Cofactor biosynthesis; adenosylcobalamin biosynthesis; precorrin-2 from uroporphyrinogen III: step 1/1.</text>
</comment>
<dbReference type="Gene3D" id="3.30.950.10">
    <property type="entry name" value="Methyltransferase, Cobalt-precorrin-4 Transmethylase, Domain 2"/>
    <property type="match status" value="1"/>
</dbReference>
<dbReference type="EC" id="1.3.1.76" evidence="14"/>
<keyword evidence="8 14" id="KW-0520">NAD</keyword>
<dbReference type="InterPro" id="IPR014776">
    <property type="entry name" value="4pyrrole_Mease_sub2"/>
</dbReference>
<dbReference type="NCBIfam" id="NF004790">
    <property type="entry name" value="PRK06136.1"/>
    <property type="match status" value="1"/>
</dbReference>
<dbReference type="PIRSF" id="PIRSF036426">
    <property type="entry name" value="Sirohaem_synth"/>
    <property type="match status" value="1"/>
</dbReference>
<dbReference type="RefSeq" id="WP_279245249.1">
    <property type="nucleotide sequence ID" value="NZ_SHNN01000002.1"/>
</dbReference>
<feature type="binding site" evidence="14">
    <location>
        <position position="387"/>
    </location>
    <ligand>
        <name>S-adenosyl-L-methionine</name>
        <dbReference type="ChEBI" id="CHEBI:59789"/>
    </ligand>
</feature>
<dbReference type="Pfam" id="PF13241">
    <property type="entry name" value="NAD_binding_7"/>
    <property type="match status" value="1"/>
</dbReference>
<dbReference type="InterPro" id="IPR012409">
    <property type="entry name" value="Sirohaem_synth"/>
</dbReference>
<dbReference type="GO" id="GO:0032259">
    <property type="term" value="P:methylation"/>
    <property type="evidence" value="ECO:0007669"/>
    <property type="project" value="UniProtKB-KW"/>
</dbReference>
<evidence type="ECO:0000256" key="11">
    <source>
        <dbReference type="ARBA" id="ARBA00023268"/>
    </source>
</evidence>
<dbReference type="InterPro" id="IPR035996">
    <property type="entry name" value="4pyrrol_Methylase_sf"/>
</dbReference>
<dbReference type="NCBIfam" id="NF007922">
    <property type="entry name" value="PRK10637.1"/>
    <property type="match status" value="1"/>
</dbReference>
<feature type="binding site" evidence="14">
    <location>
        <begin position="305"/>
        <end position="307"/>
    </location>
    <ligand>
        <name>S-adenosyl-L-methionine</name>
        <dbReference type="ChEBI" id="CHEBI:59789"/>
    </ligand>
</feature>
<comment type="pathway">
    <text evidence="1 14">Porphyrin-containing compound metabolism; siroheme biosynthesis; sirohydrochlorin from precorrin-2: step 1/1.</text>
</comment>
<evidence type="ECO:0000256" key="8">
    <source>
        <dbReference type="ARBA" id="ARBA00023027"/>
    </source>
</evidence>
<name>A0ABT3TG29_9GAMM</name>
<evidence type="ECO:0000256" key="9">
    <source>
        <dbReference type="ARBA" id="ARBA00023239"/>
    </source>
</evidence>
<feature type="active site" description="Proton donor" evidence="14">
    <location>
        <position position="274"/>
    </location>
</feature>
<evidence type="ECO:0000256" key="10">
    <source>
        <dbReference type="ARBA" id="ARBA00023244"/>
    </source>
</evidence>
<dbReference type="HAMAP" id="MF_01646">
    <property type="entry name" value="Siroheme_synth"/>
    <property type="match status" value="1"/>
</dbReference>
<dbReference type="InterPro" id="IPR006367">
    <property type="entry name" value="Sirohaem_synthase_N"/>
</dbReference>
<comment type="catalytic activity">
    <reaction evidence="14">
        <text>uroporphyrinogen III + 2 S-adenosyl-L-methionine = precorrin-2 + 2 S-adenosyl-L-homocysteine + H(+)</text>
        <dbReference type="Rhea" id="RHEA:32459"/>
        <dbReference type="ChEBI" id="CHEBI:15378"/>
        <dbReference type="ChEBI" id="CHEBI:57308"/>
        <dbReference type="ChEBI" id="CHEBI:57856"/>
        <dbReference type="ChEBI" id="CHEBI:58827"/>
        <dbReference type="ChEBI" id="CHEBI:59789"/>
        <dbReference type="EC" id="2.1.1.107"/>
    </reaction>
</comment>
<feature type="binding site" evidence="14">
    <location>
        <position position="229"/>
    </location>
    <ligand>
        <name>S-adenosyl-L-methionine</name>
        <dbReference type="ChEBI" id="CHEBI:59789"/>
    </ligand>
</feature>
<feature type="binding site" evidence="14">
    <location>
        <position position="310"/>
    </location>
    <ligand>
        <name>S-adenosyl-L-methionine</name>
        <dbReference type="ChEBI" id="CHEBI:59789"/>
    </ligand>
</feature>
<evidence type="ECO:0000256" key="1">
    <source>
        <dbReference type="ARBA" id="ARBA00005010"/>
    </source>
</evidence>
<keyword evidence="14" id="KW-0597">Phosphoprotein</keyword>
<dbReference type="SUPFAM" id="SSF51735">
    <property type="entry name" value="NAD(P)-binding Rossmann-fold domains"/>
    <property type="match status" value="1"/>
</dbReference>
<accession>A0ABT3TG29</accession>
<keyword evidence="9 14" id="KW-0456">Lyase</keyword>
<comment type="pathway">
    <text evidence="14">Cofactor biosynthesis; adenosylcobalamin biosynthesis; sirohydrochlorin from precorrin-2: step 1/1.</text>
</comment>
<comment type="function">
    <text evidence="14">Multifunctional enzyme that catalyzes the SAM-dependent methylations of uroporphyrinogen III at position C-2 and C-7 to form precorrin-2 via precorrin-1. Then it catalyzes the NAD-dependent ring dehydrogenation of precorrin-2 to yield sirohydrochlorin. Finally, it catalyzes the ferrochelation of sirohydrochlorin to yield siroheme.</text>
</comment>
<keyword evidence="3 14" id="KW-0169">Cobalamin biosynthesis</keyword>
<dbReference type="NCBIfam" id="TIGR01470">
    <property type="entry name" value="cysG_Nterm"/>
    <property type="match status" value="1"/>
</dbReference>
<evidence type="ECO:0000259" key="16">
    <source>
        <dbReference type="Pfam" id="PF00590"/>
    </source>
</evidence>
<dbReference type="SUPFAM" id="SSF53790">
    <property type="entry name" value="Tetrapyrrole methylase"/>
    <property type="match status" value="1"/>
</dbReference>
<feature type="modified residue" description="Phosphoserine" evidence="14">
    <location>
        <position position="132"/>
    </location>
</feature>
<evidence type="ECO:0000256" key="6">
    <source>
        <dbReference type="ARBA" id="ARBA00022691"/>
    </source>
</evidence>
<dbReference type="InterPro" id="IPR037115">
    <property type="entry name" value="Sirohaem_synt_dimer_dom_sf"/>
</dbReference>
<evidence type="ECO:0000256" key="4">
    <source>
        <dbReference type="ARBA" id="ARBA00022603"/>
    </source>
</evidence>
<dbReference type="PANTHER" id="PTHR45790">
    <property type="entry name" value="SIROHEME SYNTHASE-RELATED"/>
    <property type="match status" value="1"/>
</dbReference>
<reference evidence="18" key="1">
    <citation type="submission" date="2019-02" db="EMBL/GenBank/DDBJ databases">
        <authorList>
            <person name="Li S.-H."/>
        </authorList>
    </citation>
    <scope>NUCLEOTIDE SEQUENCE</scope>
    <source>
        <strain evidence="18">IMCC14734</strain>
    </source>
</reference>
<keyword evidence="11 14" id="KW-0511">Multifunctional enzyme</keyword>
<comment type="catalytic activity">
    <reaction evidence="13 14">
        <text>precorrin-2 + NAD(+) = sirohydrochlorin + NADH + 2 H(+)</text>
        <dbReference type="Rhea" id="RHEA:15613"/>
        <dbReference type="ChEBI" id="CHEBI:15378"/>
        <dbReference type="ChEBI" id="CHEBI:57540"/>
        <dbReference type="ChEBI" id="CHEBI:57945"/>
        <dbReference type="ChEBI" id="CHEBI:58351"/>
        <dbReference type="ChEBI" id="CHEBI:58827"/>
        <dbReference type="EC" id="1.3.1.76"/>
    </reaction>
</comment>
<feature type="binding site" evidence="14">
    <location>
        <begin position="43"/>
        <end position="44"/>
    </location>
    <ligand>
        <name>NAD(+)</name>
        <dbReference type="ChEBI" id="CHEBI:57540"/>
    </ligand>
</feature>
<dbReference type="InterPro" id="IPR003043">
    <property type="entry name" value="Uropor_MeTrfase_CS"/>
</dbReference>
<evidence type="ECO:0000256" key="5">
    <source>
        <dbReference type="ARBA" id="ARBA00022679"/>
    </source>
</evidence>
<dbReference type="EC" id="2.1.1.107" evidence="14"/>
<feature type="region of interest" description="Uroporphyrinogen-III C-methyltransferase" evidence="14">
    <location>
        <begin position="220"/>
        <end position="472"/>
    </location>
</feature>
<dbReference type="Gene3D" id="1.10.8.210">
    <property type="entry name" value="Sirohaem synthase, dimerisation domain"/>
    <property type="match status" value="1"/>
</dbReference>
<evidence type="ECO:0000256" key="14">
    <source>
        <dbReference type="HAMAP-Rule" id="MF_01646"/>
    </source>
</evidence>
<feature type="active site" description="Proton acceptor" evidence="14">
    <location>
        <position position="252"/>
    </location>
</feature>
<gene>
    <name evidence="18" type="primary">cobA</name>
    <name evidence="14" type="synonym">cysG</name>
    <name evidence="18" type="ORF">EYC98_10265</name>
</gene>
<dbReference type="InterPro" id="IPR050161">
    <property type="entry name" value="Siro_Cobalamin_biosynth"/>
</dbReference>
<dbReference type="Gene3D" id="3.40.50.720">
    <property type="entry name" value="NAD(P)-binding Rossmann-like Domain"/>
    <property type="match status" value="1"/>
</dbReference>
<comment type="caution">
    <text evidence="18">The sequence shown here is derived from an EMBL/GenBank/DDBJ whole genome shotgun (WGS) entry which is preliminary data.</text>
</comment>
<dbReference type="InterPro" id="IPR019478">
    <property type="entry name" value="Sirohaem_synthase_dimer_dom"/>
</dbReference>
<dbReference type="EMBL" id="SHNN01000002">
    <property type="protein sequence ID" value="MCX2981246.1"/>
    <property type="molecule type" value="Genomic_DNA"/>
</dbReference>
<dbReference type="NCBIfam" id="TIGR01469">
    <property type="entry name" value="cobA_cysG_Cterm"/>
    <property type="match status" value="1"/>
</dbReference>
<evidence type="ECO:0000256" key="2">
    <source>
        <dbReference type="ARBA" id="ARBA00005879"/>
    </source>
</evidence>
<comment type="similarity">
    <text evidence="14">In the C-terminal section; belongs to the precorrin methyltransferase family.</text>
</comment>
<dbReference type="InterPro" id="IPR036291">
    <property type="entry name" value="NAD(P)-bd_dom_sf"/>
</dbReference>
<keyword evidence="4 14" id="KW-0489">Methyltransferase</keyword>
<comment type="catalytic activity">
    <reaction evidence="14">
        <text>siroheme + 2 H(+) = sirohydrochlorin + Fe(2+)</text>
        <dbReference type="Rhea" id="RHEA:24360"/>
        <dbReference type="ChEBI" id="CHEBI:15378"/>
        <dbReference type="ChEBI" id="CHEBI:29033"/>
        <dbReference type="ChEBI" id="CHEBI:58351"/>
        <dbReference type="ChEBI" id="CHEBI:60052"/>
        <dbReference type="EC" id="4.99.1.4"/>
    </reaction>
</comment>
<evidence type="ECO:0000313" key="19">
    <source>
        <dbReference type="Proteomes" id="UP001143362"/>
    </source>
</evidence>
<dbReference type="CDD" id="cd11642">
    <property type="entry name" value="SUMT"/>
    <property type="match status" value="1"/>
</dbReference>
<keyword evidence="5 14" id="KW-0808">Transferase</keyword>
<comment type="similarity">
    <text evidence="2 15">Belongs to the precorrin methyltransferase family.</text>
</comment>
<feature type="binding site" evidence="14">
    <location>
        <begin position="22"/>
        <end position="23"/>
    </location>
    <ligand>
        <name>NAD(+)</name>
        <dbReference type="ChEBI" id="CHEBI:57540"/>
    </ligand>
</feature>
<comment type="pathway">
    <text evidence="14">Porphyrin-containing compound metabolism; siroheme biosynthesis; siroheme from sirohydrochlorin: step 1/1.</text>
</comment>
<organism evidence="18 19">
    <name type="scientific">Candidatus Litorirhabdus singularis</name>
    <dbReference type="NCBI Taxonomy" id="2518993"/>
    <lineage>
        <taxon>Bacteria</taxon>
        <taxon>Pseudomonadati</taxon>
        <taxon>Pseudomonadota</taxon>
        <taxon>Gammaproteobacteria</taxon>
        <taxon>Cellvibrionales</taxon>
        <taxon>Halieaceae</taxon>
        <taxon>Candidatus Litorirhabdus</taxon>
    </lineage>
</organism>
<evidence type="ECO:0000256" key="7">
    <source>
        <dbReference type="ARBA" id="ARBA00023002"/>
    </source>
</evidence>
<evidence type="ECO:0000256" key="3">
    <source>
        <dbReference type="ARBA" id="ARBA00022573"/>
    </source>
</evidence>
<keyword evidence="7 14" id="KW-0560">Oxidoreductase</keyword>
<dbReference type="InterPro" id="IPR006366">
    <property type="entry name" value="CobA/CysG_C"/>
</dbReference>
<dbReference type="Pfam" id="PF00590">
    <property type="entry name" value="TP_methylase"/>
    <property type="match status" value="1"/>
</dbReference>
<dbReference type="Gene3D" id="3.40.1010.10">
    <property type="entry name" value="Cobalt-precorrin-4 Transmethylase, Domain 1"/>
    <property type="match status" value="1"/>
</dbReference>
<dbReference type="EC" id="4.99.1.4" evidence="14"/>
<keyword evidence="19" id="KW-1185">Reference proteome</keyword>
<evidence type="ECO:0000256" key="15">
    <source>
        <dbReference type="RuleBase" id="RU003960"/>
    </source>
</evidence>
<sequence>MDYLPLFFELTNRPVWVVGGGGVALRKLRLLLKAEAQVTVIAPEVDAEVEQLLAGNQGRYVQQSWQQWSTLQGTEQPLLIISATPDISVNEAVAQWAGERAIPVNVVDNPDLCSFIFPALIDRSPLLVAVGSGGRSPVLVRRTRSLIEAALPHAYGKLAHFAGSLRDKVKQALPDLEARRLFWESTLDGPIAELVLSGQEQRATEQLERSLAEAPVESSGEVFLIGAGPGDPDLMTFRAARLLQAADVVVYDRLVTTPILEMARRDAERIYVGKRRDQHTLPQQEINQLLLELAQKGLRVARLKGGDPFIFGRGGEEIELLAAHQIPFQVVPGITAASGCASYAGIPLTHRDHAQSVRFLTAHLRDGSVDLPWQDLASASETLVFYMGLQGLSAICANLCRCGRDENTPVALIEQGTTRQQRTFVGTLATMPERVADETIHAPTLIIVGGVVKLRESLAWYGESSKSGRWPP</sequence>
<dbReference type="GO" id="GO:0004851">
    <property type="term" value="F:uroporphyrin-III C-methyltransferase activity"/>
    <property type="evidence" value="ECO:0007669"/>
    <property type="project" value="UniProtKB-EC"/>
</dbReference>
<evidence type="ECO:0000256" key="13">
    <source>
        <dbReference type="ARBA" id="ARBA00047561"/>
    </source>
</evidence>
<keyword evidence="6 14" id="KW-0949">S-adenosyl-L-methionine</keyword>
<protein>
    <recommendedName>
        <fullName evidence="14">Siroheme synthase</fullName>
    </recommendedName>
    <domain>
        <recommendedName>
            <fullName evidence="14">Uroporphyrinogen-III C-methyltransferase</fullName>
            <shortName evidence="14">Urogen III methylase</shortName>
            <ecNumber evidence="14">2.1.1.107</ecNumber>
        </recommendedName>
        <alternativeName>
            <fullName evidence="14">SUMT</fullName>
        </alternativeName>
        <alternativeName>
            <fullName evidence="14">Uroporphyrinogen III methylase</fullName>
            <shortName evidence="14">UROM</shortName>
        </alternativeName>
    </domain>
    <domain>
        <recommendedName>
            <fullName evidence="14">Precorrin-2 dehydrogenase</fullName>
            <ecNumber evidence="14">1.3.1.76</ecNumber>
        </recommendedName>
    </domain>
    <domain>
        <recommendedName>
            <fullName evidence="14">Sirohydrochlorin ferrochelatase</fullName>
            <ecNumber evidence="14">4.99.1.4</ecNumber>
        </recommendedName>
    </domain>
</protein>
<evidence type="ECO:0000313" key="18">
    <source>
        <dbReference type="EMBL" id="MCX2981246.1"/>
    </source>
</evidence>
<feature type="domain" description="Tetrapyrrole methylase" evidence="16">
    <location>
        <begin position="222"/>
        <end position="431"/>
    </location>
</feature>
<dbReference type="Gene3D" id="3.30.160.110">
    <property type="entry name" value="Siroheme synthase, domain 2"/>
    <property type="match status" value="1"/>
</dbReference>
<feature type="domain" description="Sirohaem synthase dimerisation" evidence="17">
    <location>
        <begin position="154"/>
        <end position="211"/>
    </location>
</feature>
<dbReference type="PANTHER" id="PTHR45790:SF1">
    <property type="entry name" value="SIROHEME SYNTHASE"/>
    <property type="match status" value="1"/>
</dbReference>
<dbReference type="InterPro" id="IPR000878">
    <property type="entry name" value="4pyrrol_Mease"/>
</dbReference>
<keyword evidence="10 14" id="KW-0627">Porphyrin biosynthesis</keyword>
<proteinExistence type="inferred from homology"/>
<dbReference type="InterPro" id="IPR014777">
    <property type="entry name" value="4pyrrole_Mease_sub1"/>
</dbReference>
<dbReference type="Proteomes" id="UP001143362">
    <property type="component" value="Unassembled WGS sequence"/>
</dbReference>
<feature type="region of interest" description="Precorrin-2 dehydrogenase / sirohydrochlorin ferrochelatase" evidence="14">
    <location>
        <begin position="1"/>
        <end position="207"/>
    </location>
</feature>
<dbReference type="SUPFAM" id="SSF75615">
    <property type="entry name" value="Siroheme synthase middle domains-like"/>
    <property type="match status" value="1"/>
</dbReference>
<feature type="binding site" evidence="14">
    <location>
        <position position="416"/>
    </location>
    <ligand>
        <name>S-adenosyl-L-methionine</name>
        <dbReference type="ChEBI" id="CHEBI:59789"/>
    </ligand>
</feature>
<evidence type="ECO:0000256" key="12">
    <source>
        <dbReference type="ARBA" id="ARBA00025705"/>
    </source>
</evidence>